<dbReference type="GO" id="GO:0060628">
    <property type="term" value="P:regulation of ER to Golgi vesicle-mediated transport"/>
    <property type="evidence" value="ECO:0007669"/>
    <property type="project" value="TreeGrafter"/>
</dbReference>
<keyword evidence="2" id="KW-1185">Reference proteome</keyword>
<comment type="caution">
    <text evidence="1">The sequence shown here is derived from an EMBL/GenBank/DDBJ whole genome shotgun (WGS) entry which is preliminary data.</text>
</comment>
<dbReference type="OrthoDB" id="2189254at2759"/>
<gene>
    <name evidence="1" type="ORF">Fcan01_19671</name>
</gene>
<dbReference type="InterPro" id="IPR007528">
    <property type="entry name" value="RINT1_Tip20"/>
</dbReference>
<dbReference type="Pfam" id="PF04437">
    <property type="entry name" value="RINT1_TIP1"/>
    <property type="match status" value="1"/>
</dbReference>
<dbReference type="Proteomes" id="UP000198287">
    <property type="component" value="Unassembled WGS sequence"/>
</dbReference>
<dbReference type="PROSITE" id="PS51386">
    <property type="entry name" value="RINT1_TIP20"/>
    <property type="match status" value="1"/>
</dbReference>
<evidence type="ECO:0000313" key="1">
    <source>
        <dbReference type="EMBL" id="OXA45629.1"/>
    </source>
</evidence>
<dbReference type="PANTHER" id="PTHR13520:SF0">
    <property type="entry name" value="RAD50-INTERACTING PROTEIN 1"/>
    <property type="match status" value="1"/>
</dbReference>
<dbReference type="EMBL" id="LNIX01000017">
    <property type="protein sequence ID" value="OXA45629.1"/>
    <property type="molecule type" value="Genomic_DNA"/>
</dbReference>
<dbReference type="PANTHER" id="PTHR13520">
    <property type="entry name" value="RAD50-INTERACTING PROTEIN 1 RINT-1"/>
    <property type="match status" value="1"/>
</dbReference>
<dbReference type="AlphaFoldDB" id="A0A226DKB4"/>
<dbReference type="STRING" id="158441.A0A226DKB4"/>
<dbReference type="GO" id="GO:0006890">
    <property type="term" value="P:retrograde vesicle-mediated transport, Golgi to endoplasmic reticulum"/>
    <property type="evidence" value="ECO:0007669"/>
    <property type="project" value="InterPro"/>
</dbReference>
<name>A0A226DKB4_FOLCA</name>
<proteinExistence type="predicted"/>
<sequence>MASTKPSTTPNILATLVTKSVWKSEELADLLAQEVGRRDKLQELKIAAEKEAARLKMEGNCDLQEEVEYLQSSFNKVKVLVTRMAKEKLPNRWENLEFYQNVAKVEELEKCKRYMMVLDFYTTTSEKIGDNMESDLEMDAIELFHRVKEIENVYVGVGDCEHLRTLGAGIVSYWSAKFAQKLGRDFEQLFEAFGWPLRLKTAIPTLETHEKLRRAITSFARVNAKPVRDSTNELEETPNSKFDPILPVQVLMAPLKRRFRFHFLSDKPTSESSKPEWYFSQVKQWVFDLVPFVKTHLEQITVSEMGISCIIEFVRCVSDMLILKVDAHLQDDFRDGVFVKILEESIAFENEIGDFVAECVDSQSKSYLPAFVNAVFSRPETLQRWVQAEKLASLEKLDDMFSSESAWSKPIAAGPPEIVDLFVAVIRSLTDRFAHLQHRAQRLKFLHLLNDLLDEFHVRSLQTWKCKSDINEYLPNDTPIDYVIADALYSIHDTLQEWEYLPFFASMSVRNPNEDIISNAAIYATAMDLSPRRQSSSSTNFVPMISYGSDSAPESPDFQPGNLFENACGLYWCLANEIQTKWCTQVIRRVKEDIHKYAQIKWQSFDCTTTPERLTDQLFPALQTLKDTWKTLFNSMDPKNADKWMKKLAVKVDEAST</sequence>
<reference evidence="1 2" key="1">
    <citation type="submission" date="2015-12" db="EMBL/GenBank/DDBJ databases">
        <title>The genome of Folsomia candida.</title>
        <authorList>
            <person name="Faddeeva A."/>
            <person name="Derks M.F."/>
            <person name="Anvar Y."/>
            <person name="Smit S."/>
            <person name="Van Straalen N."/>
            <person name="Roelofs D."/>
        </authorList>
    </citation>
    <scope>NUCLEOTIDE SEQUENCE [LARGE SCALE GENOMIC DNA]</scope>
    <source>
        <strain evidence="1 2">VU population</strain>
        <tissue evidence="1">Whole body</tissue>
    </source>
</reference>
<accession>A0A226DKB4</accession>
<dbReference type="GO" id="GO:0070939">
    <property type="term" value="C:Dsl1/NZR complex"/>
    <property type="evidence" value="ECO:0007669"/>
    <property type="project" value="InterPro"/>
</dbReference>
<protein>
    <submittedName>
        <fullName evidence="1">RINT1-like protein</fullName>
    </submittedName>
</protein>
<dbReference type="GO" id="GO:0006888">
    <property type="term" value="P:endoplasmic reticulum to Golgi vesicle-mediated transport"/>
    <property type="evidence" value="ECO:0007669"/>
    <property type="project" value="InterPro"/>
</dbReference>
<evidence type="ECO:0000313" key="2">
    <source>
        <dbReference type="Proteomes" id="UP000198287"/>
    </source>
</evidence>
<organism evidence="1 2">
    <name type="scientific">Folsomia candida</name>
    <name type="common">Springtail</name>
    <dbReference type="NCBI Taxonomy" id="158441"/>
    <lineage>
        <taxon>Eukaryota</taxon>
        <taxon>Metazoa</taxon>
        <taxon>Ecdysozoa</taxon>
        <taxon>Arthropoda</taxon>
        <taxon>Hexapoda</taxon>
        <taxon>Collembola</taxon>
        <taxon>Entomobryomorpha</taxon>
        <taxon>Isotomoidea</taxon>
        <taxon>Isotomidae</taxon>
        <taxon>Proisotominae</taxon>
        <taxon>Folsomia</taxon>
    </lineage>
</organism>